<dbReference type="GO" id="GO:0016757">
    <property type="term" value="F:glycosyltransferase activity"/>
    <property type="evidence" value="ECO:0007669"/>
    <property type="project" value="UniProtKB-KW"/>
</dbReference>
<dbReference type="Pfam" id="PF00534">
    <property type="entry name" value="Glycos_transf_1"/>
    <property type="match status" value="1"/>
</dbReference>
<comment type="similarity">
    <text evidence="2">Belongs to the glycosyltransferase 2 family.</text>
</comment>
<dbReference type="InterPro" id="IPR029063">
    <property type="entry name" value="SAM-dependent_MTases_sf"/>
</dbReference>
<dbReference type="PANTHER" id="PTHR43179:SF12">
    <property type="entry name" value="GALACTOFURANOSYLTRANSFERASE GLFT2"/>
    <property type="match status" value="1"/>
</dbReference>
<comment type="pathway">
    <text evidence="1">Cell wall biogenesis; cell wall polysaccharide biosynthesis.</text>
</comment>
<evidence type="ECO:0000256" key="3">
    <source>
        <dbReference type="ARBA" id="ARBA00022676"/>
    </source>
</evidence>
<reference evidence="8 9" key="1">
    <citation type="submission" date="2019-08" db="EMBL/GenBank/DDBJ databases">
        <title>Genome sequencing of Paenibacillus faecis DSM 23593(T).</title>
        <authorList>
            <person name="Kook J.-K."/>
            <person name="Park S.-N."/>
            <person name="Lim Y.K."/>
        </authorList>
    </citation>
    <scope>NUCLEOTIDE SEQUENCE [LARGE SCALE GENOMIC DNA]</scope>
    <source>
        <strain evidence="8 9">DSM 23593</strain>
    </source>
</reference>
<protein>
    <submittedName>
        <fullName evidence="8">Glycosyltransferase</fullName>
    </submittedName>
</protein>
<dbReference type="InterPro" id="IPR001296">
    <property type="entry name" value="Glyco_trans_1"/>
</dbReference>
<dbReference type="SUPFAM" id="SSF53448">
    <property type="entry name" value="Nucleotide-diphospho-sugar transferases"/>
    <property type="match status" value="1"/>
</dbReference>
<dbReference type="CDD" id="cd02440">
    <property type="entry name" value="AdoMet_MTases"/>
    <property type="match status" value="1"/>
</dbReference>
<sequence>MAITYNSYFFNEFYAKNGGGNYTNREQWEPFFTKIAEEIIDRFNPKTVLDAGCAMGYLVEAFRSRGVEAYGIDISEYAIGNVKEDIKPYCAVHSILDPLPANFPQKYDLIITLEVLEHLFPEEGKQALDNLCKYTDKVIFSSTPDDIDDRTHVNVQLGEYWARLFAENSFYHDLVQPLNFICPWAMLFVKKEEQDISNIVFNYELNMRINQEQRDSEKDTLLGKLYYDQGYGFSEESCINLPDMVNFKEFNQRITLPENTLAVRFDPVENKACVLRDLQIISNNGTLGIDSLNGILLEEFIIFDNFDPWVFIDLSKEKINWIEIKVEIFAFSDINSVSMLSRFREIQQLRERLEKNKEELQEHIRYKENELRELQSLLVQNNEEYNQKSLTLKSTIEEQNKEIEKLISQMEQLIQQKKEQEKTIEEQNKEIDELVLQIEEKDFGIVKAHTQITELESELHHLRALFDSIINSTFWKLSKPIRSLLGLMKKKNQLKKTSEAVFHNIDTFNFKENVLTVNGWLFSEQGDVDGLRLKIIIEKNEYRIDLVLGLQRKDVEEIYFTENARYSGFQSTTLIENCNKFKVYLEFILNGEKMDLYVGEFRSPFLSRIKYISQRITKQNVRKLISYLRHKRVDLIKSAIKRPRVSAVTSALVPSLNLPGWLKDNLTEKLSYPEEIYNYTVDIVVPVYNGYEYFDKLFYSIPLTRMKYRLIIINDKSLDSRVLPYLQELAANDSRVVLLQNETNVGFVQSVNNGLRQASNHVALLNTDIELPEFWLERLMLPILLGKRIASSTPFTNAGTLCSFPNIGVDNPIFGNMSCNEVDKAFQLIKPSYTELPTGVGFCMGMNKNVIKEIGLFDAETFSKGYGEENDWCQRAIKSGYKNVSVENLFVYHKHGGSFLSEEKKRLIERNGKLLSAKYPDYNADVANFFERDPLKNIRDFIIMKLTSNLNEKSPILAIDHNIGGGANAYLDNLRKEKVGNGEKMMVIRYEVHKQFYLFYYYYGEYEISYRFMDFADIEKIIGLVGCQEIYINELVTYPKLYETFEDIINLRKITSAKLILLLHDYFSICPMTNLINDKQVYCNLPDINQCENCAKNNPLNNYWHYESIKKWRSEWKTVINTCDEIIAFSGSSAEILQEVYGELDNLKVVPHQVNYIPELPRQRSKSSEVLNIGLLGILNFHKGLDVIREMLTLIKDRELNVRITLLGSSEGAIQDPNFFETGKYTPESLPRLVLENDIDLFFISSIWPETFSYTTEEAMKMGLPVAVFNLGAPAERVKEYEKGLVISEINAEVALKEITAFSKGLFTDTTSFSSHKQKVLFIAEYISFSSRYRVEHFIEQLLIQGVSSDFIEVKDLDKCDFQKFHSIVIYRCTYTGKLGEFIEKAHKFGKVVFYDIDDYIFNYEDIKNLPFLSGEDYLDFENYSSKIFKCMALCDGFFTSTNNMERAIKKLFPNKPVCVNRNVASMEMVSLSNKAKSNPINSGKSVTLGYFSGSKTHDGDFAIINDVLLKIMDNYDNVDLKIGGCLQLSDEFKKYNSRIVYFDFVDWRKLPELIASVDINLMPLEDSFFHACKSENKWMEAALVNVPTVASLNSELELIIENGVTGYLCKDQADWEKALTELVESKNLRQKIGQAANAKVLKDHVTINTGEKAKKIVLQENISLDSMH</sequence>
<evidence type="ECO:0000259" key="7">
    <source>
        <dbReference type="Pfam" id="PF00535"/>
    </source>
</evidence>
<evidence type="ECO:0000259" key="6">
    <source>
        <dbReference type="Pfam" id="PF00534"/>
    </source>
</evidence>
<dbReference type="InterPro" id="IPR001173">
    <property type="entry name" value="Glyco_trans_2-like"/>
</dbReference>
<dbReference type="OrthoDB" id="9814612at2"/>
<evidence type="ECO:0000313" key="8">
    <source>
        <dbReference type="EMBL" id="TYA11815.1"/>
    </source>
</evidence>
<accession>A0A5D0CRX3</accession>
<keyword evidence="4 8" id="KW-0808">Transferase</keyword>
<dbReference type="EMBL" id="VSDO01000003">
    <property type="protein sequence ID" value="TYA11815.1"/>
    <property type="molecule type" value="Genomic_DNA"/>
</dbReference>
<proteinExistence type="inferred from homology"/>
<feature type="coiled-coil region" evidence="5">
    <location>
        <begin position="343"/>
        <end position="437"/>
    </location>
</feature>
<dbReference type="PANTHER" id="PTHR43179">
    <property type="entry name" value="RHAMNOSYLTRANSFERASE WBBL"/>
    <property type="match status" value="1"/>
</dbReference>
<dbReference type="Gene3D" id="3.90.550.10">
    <property type="entry name" value="Spore Coat Polysaccharide Biosynthesis Protein SpsA, Chain A"/>
    <property type="match status" value="1"/>
</dbReference>
<dbReference type="SUPFAM" id="SSF53756">
    <property type="entry name" value="UDP-Glycosyltransferase/glycogen phosphorylase"/>
    <property type="match status" value="2"/>
</dbReference>
<gene>
    <name evidence="8" type="ORF">FRY98_13750</name>
</gene>
<evidence type="ECO:0000256" key="1">
    <source>
        <dbReference type="ARBA" id="ARBA00004776"/>
    </source>
</evidence>
<dbReference type="Proteomes" id="UP000325218">
    <property type="component" value="Unassembled WGS sequence"/>
</dbReference>
<dbReference type="Gene3D" id="3.40.50.150">
    <property type="entry name" value="Vaccinia Virus protein VP39"/>
    <property type="match status" value="1"/>
</dbReference>
<dbReference type="RefSeq" id="WP_148452802.1">
    <property type="nucleotide sequence ID" value="NZ_VSDO01000003.1"/>
</dbReference>
<organism evidence="8 9">
    <name type="scientific">Paenibacillus faecis</name>
    <dbReference type="NCBI Taxonomy" id="862114"/>
    <lineage>
        <taxon>Bacteria</taxon>
        <taxon>Bacillati</taxon>
        <taxon>Bacillota</taxon>
        <taxon>Bacilli</taxon>
        <taxon>Bacillales</taxon>
        <taxon>Paenibacillaceae</taxon>
        <taxon>Paenibacillus</taxon>
    </lineage>
</organism>
<keyword evidence="3" id="KW-0328">Glycosyltransferase</keyword>
<dbReference type="SUPFAM" id="SSF53335">
    <property type="entry name" value="S-adenosyl-L-methionine-dependent methyltransferases"/>
    <property type="match status" value="1"/>
</dbReference>
<name>A0A5D0CRX3_9BACL</name>
<feature type="domain" description="Glycosyl transferase family 1" evidence="6">
    <location>
        <begin position="1173"/>
        <end position="1302"/>
    </location>
</feature>
<evidence type="ECO:0000256" key="2">
    <source>
        <dbReference type="ARBA" id="ARBA00006739"/>
    </source>
</evidence>
<dbReference type="Pfam" id="PF13692">
    <property type="entry name" value="Glyco_trans_1_4"/>
    <property type="match status" value="1"/>
</dbReference>
<evidence type="ECO:0000256" key="4">
    <source>
        <dbReference type="ARBA" id="ARBA00022679"/>
    </source>
</evidence>
<dbReference type="Pfam" id="PF00535">
    <property type="entry name" value="Glycos_transf_2"/>
    <property type="match status" value="1"/>
</dbReference>
<dbReference type="Pfam" id="PF13489">
    <property type="entry name" value="Methyltransf_23"/>
    <property type="match status" value="1"/>
</dbReference>
<evidence type="ECO:0000313" key="9">
    <source>
        <dbReference type="Proteomes" id="UP000325218"/>
    </source>
</evidence>
<feature type="domain" description="Glycosyltransferase 2-like" evidence="7">
    <location>
        <begin position="683"/>
        <end position="854"/>
    </location>
</feature>
<keyword evidence="5" id="KW-0175">Coiled coil</keyword>
<keyword evidence="9" id="KW-1185">Reference proteome</keyword>
<comment type="caution">
    <text evidence="8">The sequence shown here is derived from an EMBL/GenBank/DDBJ whole genome shotgun (WGS) entry which is preliminary data.</text>
</comment>
<evidence type="ECO:0000256" key="5">
    <source>
        <dbReference type="SAM" id="Coils"/>
    </source>
</evidence>
<dbReference type="Gene3D" id="3.40.50.2000">
    <property type="entry name" value="Glycogen Phosphorylase B"/>
    <property type="match status" value="2"/>
</dbReference>
<dbReference type="InterPro" id="IPR029044">
    <property type="entry name" value="Nucleotide-diphossugar_trans"/>
</dbReference>